<dbReference type="AlphaFoldDB" id="A0A7M5WQE0"/>
<sequence length="200" mass="23443">IKKYSKAIVLYTDVINRRIHTLGESHKETLNTKYFLADYIKAIELYTDVMNRRIDILGKDHQLTLLVHSRIISLQSRNIENAEEFENALVKFEETLISGYERVGHEDEDMIIAFSNLASTYRNIDKIHEAIRVQEIILSNQLDKDEIHLDLLRIMNNLANDYRKTNELNEAIALHKKVLENRIKLYPEDLEEIVCADQFS</sequence>
<dbReference type="Proteomes" id="UP000594262">
    <property type="component" value="Unplaced"/>
</dbReference>
<evidence type="ECO:0008006" key="3">
    <source>
        <dbReference type="Google" id="ProtNLM"/>
    </source>
</evidence>
<evidence type="ECO:0000313" key="2">
    <source>
        <dbReference type="Proteomes" id="UP000594262"/>
    </source>
</evidence>
<protein>
    <recommendedName>
        <fullName evidence="3">Kinesin light chain</fullName>
    </recommendedName>
</protein>
<dbReference type="PANTHER" id="PTHR46082">
    <property type="entry name" value="ATP/GTP-BINDING PROTEIN-RELATED"/>
    <property type="match status" value="1"/>
</dbReference>
<dbReference type="Pfam" id="PF13424">
    <property type="entry name" value="TPR_12"/>
    <property type="match status" value="1"/>
</dbReference>
<evidence type="ECO:0000313" key="1">
    <source>
        <dbReference type="EnsemblMetazoa" id="CLYHEMP001563.1"/>
    </source>
</evidence>
<dbReference type="InterPro" id="IPR053137">
    <property type="entry name" value="NLR-like"/>
</dbReference>
<dbReference type="PANTHER" id="PTHR46082:SF6">
    <property type="entry name" value="AAA+ ATPASE DOMAIN-CONTAINING PROTEIN-RELATED"/>
    <property type="match status" value="1"/>
</dbReference>
<dbReference type="OrthoDB" id="1667894at2759"/>
<name>A0A7M5WQE0_9CNID</name>
<accession>A0A7M5WQE0</accession>
<dbReference type="InterPro" id="IPR011990">
    <property type="entry name" value="TPR-like_helical_dom_sf"/>
</dbReference>
<keyword evidence="2" id="KW-1185">Reference proteome</keyword>
<proteinExistence type="predicted"/>
<reference evidence="1" key="1">
    <citation type="submission" date="2021-01" db="UniProtKB">
        <authorList>
            <consortium name="EnsemblMetazoa"/>
        </authorList>
    </citation>
    <scope>IDENTIFICATION</scope>
</reference>
<organism evidence="1 2">
    <name type="scientific">Clytia hemisphaerica</name>
    <dbReference type="NCBI Taxonomy" id="252671"/>
    <lineage>
        <taxon>Eukaryota</taxon>
        <taxon>Metazoa</taxon>
        <taxon>Cnidaria</taxon>
        <taxon>Hydrozoa</taxon>
        <taxon>Hydroidolina</taxon>
        <taxon>Leptothecata</taxon>
        <taxon>Obeliida</taxon>
        <taxon>Clytiidae</taxon>
        <taxon>Clytia</taxon>
    </lineage>
</organism>
<dbReference type="EnsemblMetazoa" id="CLYHEMT001563.1">
    <property type="protein sequence ID" value="CLYHEMP001563.1"/>
    <property type="gene ID" value="CLYHEMG001563"/>
</dbReference>
<dbReference type="SUPFAM" id="SSF48452">
    <property type="entry name" value="TPR-like"/>
    <property type="match status" value="1"/>
</dbReference>
<dbReference type="Gene3D" id="1.25.40.10">
    <property type="entry name" value="Tetratricopeptide repeat domain"/>
    <property type="match status" value="1"/>
</dbReference>